<gene>
    <name evidence="1" type="ORF">D8S85_08250</name>
</gene>
<dbReference type="InterPro" id="IPR025049">
    <property type="entry name" value="Mfa-like_1"/>
</dbReference>
<protein>
    <submittedName>
        <fullName evidence="1">Fimbrillin family protein</fullName>
    </submittedName>
</protein>
<dbReference type="Gene3D" id="2.60.40.2620">
    <property type="entry name" value="Fimbrillin-like"/>
    <property type="match status" value="1"/>
</dbReference>
<organism evidence="1 2">
    <name type="scientific">Butyricimonas faecalis</name>
    <dbReference type="NCBI Taxonomy" id="2093856"/>
    <lineage>
        <taxon>Bacteria</taxon>
        <taxon>Pseudomonadati</taxon>
        <taxon>Bacteroidota</taxon>
        <taxon>Bacteroidia</taxon>
        <taxon>Bacteroidales</taxon>
        <taxon>Odoribacteraceae</taxon>
        <taxon>Butyricimonas</taxon>
    </lineage>
</organism>
<evidence type="ECO:0000313" key="2">
    <source>
        <dbReference type="Proteomes" id="UP000270673"/>
    </source>
</evidence>
<accession>A0A3Q9IRE7</accession>
<proteinExistence type="predicted"/>
<name>A0A3Q9IRE7_9BACT</name>
<dbReference type="InterPro" id="IPR042278">
    <property type="entry name" value="Mfa-like_1_N"/>
</dbReference>
<dbReference type="EMBL" id="CP032819">
    <property type="protein sequence ID" value="AZS31949.1"/>
    <property type="molecule type" value="Genomic_DNA"/>
</dbReference>
<keyword evidence="2" id="KW-1185">Reference proteome</keyword>
<sequence length="375" mass="40844">MLAAISGALLTGCSNEEIASVDNLSQNAIGFHVVGNAAETRATPITPNNLTTTDFDVFAYTADGTAFMGKVDTEFAHDGVKIVYKGGKWDYDDPEEIHYWPTEALDFYAISPASLVGSDPAHHYVWNFNHDSQKIYYNCLDEYNPTVTDPNIHANHDVMYGIAKNQTKTANGKVKFTFRHILSQVVFKAKTELATMNVVISDIKIKNAKMSGYFTLPNTGIAPTSANWEVVGVGNIKLGTYAPTVVGNAAIEVNSNTNATDISSDHPLLTIPQTLTAWGVKDGTKTKENADDAGQSYLEISCKIQQSGVYLCGSANAYGTIYVPFGASWEPGKRYIYTLIFGGGYDAEGDEILKPIEFDAETTDWVDDPNNVIEL</sequence>
<dbReference type="AlphaFoldDB" id="A0A3Q9IRE7"/>
<dbReference type="CDD" id="cd13120">
    <property type="entry name" value="BF2867_like_N"/>
    <property type="match status" value="1"/>
</dbReference>
<reference evidence="1 2" key="1">
    <citation type="submission" date="2018-10" db="EMBL/GenBank/DDBJ databases">
        <title>Butyricimonas faecalis sp. nov., isolated from human faeces and emended description of the genus Butyricimonas.</title>
        <authorList>
            <person name="Le Roy T."/>
            <person name="Van der Smissen P."/>
            <person name="Paquot A."/>
            <person name="Delzenne N."/>
            <person name="Muccioli G."/>
            <person name="Collet J.-F."/>
            <person name="Cani P.D."/>
        </authorList>
    </citation>
    <scope>NUCLEOTIDE SEQUENCE [LARGE SCALE GENOMIC DNA]</scope>
    <source>
        <strain evidence="1 2">H184</strain>
    </source>
</reference>
<dbReference type="OrthoDB" id="1100738at2"/>
<dbReference type="Pfam" id="PF13149">
    <property type="entry name" value="Mfa_like_1"/>
    <property type="match status" value="1"/>
</dbReference>
<dbReference type="Proteomes" id="UP000270673">
    <property type="component" value="Chromosome"/>
</dbReference>
<evidence type="ECO:0000313" key="1">
    <source>
        <dbReference type="EMBL" id="AZS31949.1"/>
    </source>
</evidence>
<dbReference type="KEGG" id="buy:D8S85_08250"/>